<keyword evidence="2 4" id="KW-0238">DNA-binding</keyword>
<accession>A0A2T0UGR9</accession>
<evidence type="ECO:0000256" key="4">
    <source>
        <dbReference type="PROSITE-ProRule" id="PRU00335"/>
    </source>
</evidence>
<evidence type="ECO:0000256" key="3">
    <source>
        <dbReference type="ARBA" id="ARBA00023163"/>
    </source>
</evidence>
<feature type="domain" description="HTH tetR-type" evidence="5">
    <location>
        <begin position="13"/>
        <end position="71"/>
    </location>
</feature>
<proteinExistence type="predicted"/>
<keyword evidence="1" id="KW-0805">Transcription regulation</keyword>
<dbReference type="EMBL" id="PVTI01000017">
    <property type="protein sequence ID" value="PRY57074.1"/>
    <property type="molecule type" value="Genomic_DNA"/>
</dbReference>
<dbReference type="SUPFAM" id="SSF46689">
    <property type="entry name" value="Homeodomain-like"/>
    <property type="match status" value="1"/>
</dbReference>
<dbReference type="RefSeq" id="WP_106298025.1">
    <property type="nucleotide sequence ID" value="NZ_PVTI01000017.1"/>
</dbReference>
<organism evidence="6 7">
    <name type="scientific">Knoellia remsis</name>
    <dbReference type="NCBI Taxonomy" id="407159"/>
    <lineage>
        <taxon>Bacteria</taxon>
        <taxon>Bacillati</taxon>
        <taxon>Actinomycetota</taxon>
        <taxon>Actinomycetes</taxon>
        <taxon>Micrococcales</taxon>
        <taxon>Intrasporangiaceae</taxon>
        <taxon>Knoellia</taxon>
    </lineage>
</organism>
<evidence type="ECO:0000313" key="6">
    <source>
        <dbReference type="EMBL" id="PRY57074.1"/>
    </source>
</evidence>
<feature type="DNA-binding region" description="H-T-H motif" evidence="4">
    <location>
        <begin position="34"/>
        <end position="53"/>
    </location>
</feature>
<protein>
    <submittedName>
        <fullName evidence="6">TetR family transcriptional regulator</fullName>
    </submittedName>
</protein>
<dbReference type="GO" id="GO:0003700">
    <property type="term" value="F:DNA-binding transcription factor activity"/>
    <property type="evidence" value="ECO:0007669"/>
    <property type="project" value="TreeGrafter"/>
</dbReference>
<evidence type="ECO:0000313" key="7">
    <source>
        <dbReference type="Proteomes" id="UP000237822"/>
    </source>
</evidence>
<dbReference type="Pfam" id="PF13305">
    <property type="entry name" value="TetR_C_33"/>
    <property type="match status" value="1"/>
</dbReference>
<keyword evidence="3" id="KW-0804">Transcription</keyword>
<dbReference type="PANTHER" id="PTHR30055:SF220">
    <property type="entry name" value="TETR-FAMILY REGULATORY PROTEIN"/>
    <property type="match status" value="1"/>
</dbReference>
<dbReference type="OrthoDB" id="3173376at2"/>
<evidence type="ECO:0000256" key="2">
    <source>
        <dbReference type="ARBA" id="ARBA00023125"/>
    </source>
</evidence>
<dbReference type="AlphaFoldDB" id="A0A2T0UGR9"/>
<name>A0A2T0UGR9_9MICO</name>
<dbReference type="InterPro" id="IPR001647">
    <property type="entry name" value="HTH_TetR"/>
</dbReference>
<dbReference type="Pfam" id="PF00440">
    <property type="entry name" value="TetR_N"/>
    <property type="match status" value="1"/>
</dbReference>
<dbReference type="Gene3D" id="1.10.357.10">
    <property type="entry name" value="Tetracycline Repressor, domain 2"/>
    <property type="match status" value="1"/>
</dbReference>
<gene>
    <name evidence="6" type="ORF">BCF74_11779</name>
</gene>
<dbReference type="InterPro" id="IPR009057">
    <property type="entry name" value="Homeodomain-like_sf"/>
</dbReference>
<comment type="caution">
    <text evidence="6">The sequence shown here is derived from an EMBL/GenBank/DDBJ whole genome shotgun (WGS) entry which is preliminary data.</text>
</comment>
<dbReference type="GO" id="GO:0000976">
    <property type="term" value="F:transcription cis-regulatory region binding"/>
    <property type="evidence" value="ECO:0007669"/>
    <property type="project" value="TreeGrafter"/>
</dbReference>
<dbReference type="InterPro" id="IPR036271">
    <property type="entry name" value="Tet_transcr_reg_TetR-rel_C_sf"/>
</dbReference>
<dbReference type="PRINTS" id="PR00455">
    <property type="entry name" value="HTHTETR"/>
</dbReference>
<dbReference type="InterPro" id="IPR025996">
    <property type="entry name" value="MT1864/Rv1816-like_C"/>
</dbReference>
<dbReference type="PROSITE" id="PS50977">
    <property type="entry name" value="HTH_TETR_2"/>
    <property type="match status" value="1"/>
</dbReference>
<sequence>MTATATRSTYHHGDLRAALVTAANAMLEEGQPLSLRALARRAGVSPTALYRHFADKEALESALAVQGMRDLFADLTAGRPGRNGTAGPAMPSTRKEVIELGVRYVRFALRRPELFKLMFGRECDVENDERVRAAAALHDHLAAVMAQVFPDANADDLATAGWGLAHGLAFLHLDGKLPKDKPRAVDRRVRAAYAAILPTTN</sequence>
<keyword evidence="7" id="KW-1185">Reference proteome</keyword>
<evidence type="ECO:0000259" key="5">
    <source>
        <dbReference type="PROSITE" id="PS50977"/>
    </source>
</evidence>
<reference evidence="6 7" key="1">
    <citation type="submission" date="2018-03" db="EMBL/GenBank/DDBJ databases">
        <title>Genomic Encyclopedia of Archaeal and Bacterial Type Strains, Phase II (KMG-II): from individual species to whole genera.</title>
        <authorList>
            <person name="Goeker M."/>
        </authorList>
    </citation>
    <scope>NUCLEOTIDE SEQUENCE [LARGE SCALE GENOMIC DNA]</scope>
    <source>
        <strain evidence="6 7">ATCC BAA-1496</strain>
    </source>
</reference>
<dbReference type="InterPro" id="IPR050109">
    <property type="entry name" value="HTH-type_TetR-like_transc_reg"/>
</dbReference>
<dbReference type="Proteomes" id="UP000237822">
    <property type="component" value="Unassembled WGS sequence"/>
</dbReference>
<dbReference type="PANTHER" id="PTHR30055">
    <property type="entry name" value="HTH-TYPE TRANSCRIPTIONAL REGULATOR RUTR"/>
    <property type="match status" value="1"/>
</dbReference>
<evidence type="ECO:0000256" key="1">
    <source>
        <dbReference type="ARBA" id="ARBA00023015"/>
    </source>
</evidence>
<dbReference type="SUPFAM" id="SSF48498">
    <property type="entry name" value="Tetracyclin repressor-like, C-terminal domain"/>
    <property type="match status" value="1"/>
</dbReference>